<dbReference type="EMBL" id="JABEXW010000100">
    <property type="protein sequence ID" value="KAF4971210.1"/>
    <property type="molecule type" value="Genomic_DNA"/>
</dbReference>
<comment type="caution">
    <text evidence="3">The sequence shown here is derived from an EMBL/GenBank/DDBJ whole genome shotgun (WGS) entry which is preliminary data.</text>
</comment>
<organism evidence="3 4">
    <name type="scientific">Fusarium sarcochroum</name>
    <dbReference type="NCBI Taxonomy" id="1208366"/>
    <lineage>
        <taxon>Eukaryota</taxon>
        <taxon>Fungi</taxon>
        <taxon>Dikarya</taxon>
        <taxon>Ascomycota</taxon>
        <taxon>Pezizomycotina</taxon>
        <taxon>Sordariomycetes</taxon>
        <taxon>Hypocreomycetidae</taxon>
        <taxon>Hypocreales</taxon>
        <taxon>Nectriaceae</taxon>
        <taxon>Fusarium</taxon>
        <taxon>Fusarium lateritium species complex</taxon>
    </lineage>
</organism>
<feature type="compositionally biased region" description="Polar residues" evidence="2">
    <location>
        <begin position="46"/>
        <end position="60"/>
    </location>
</feature>
<accession>A0A8H4XEA8</accession>
<dbReference type="PANTHER" id="PTHR37540">
    <property type="entry name" value="TRANSCRIPTION FACTOR (ACR-2), PUTATIVE-RELATED-RELATED"/>
    <property type="match status" value="1"/>
</dbReference>
<reference evidence="3" key="2">
    <citation type="submission" date="2020-05" db="EMBL/GenBank/DDBJ databases">
        <authorList>
            <person name="Kim H.-S."/>
            <person name="Proctor R.H."/>
            <person name="Brown D.W."/>
        </authorList>
    </citation>
    <scope>NUCLEOTIDE SEQUENCE</scope>
    <source>
        <strain evidence="3">NRRL 20472</strain>
    </source>
</reference>
<evidence type="ECO:0000313" key="4">
    <source>
        <dbReference type="Proteomes" id="UP000622797"/>
    </source>
</evidence>
<keyword evidence="4" id="KW-1185">Reference proteome</keyword>
<dbReference type="InterPro" id="IPR021858">
    <property type="entry name" value="Fun_TF"/>
</dbReference>
<proteinExistence type="predicted"/>
<feature type="region of interest" description="Disordered" evidence="2">
    <location>
        <begin position="15"/>
        <end position="63"/>
    </location>
</feature>
<dbReference type="AlphaFoldDB" id="A0A8H4XEA8"/>
<reference evidence="3" key="1">
    <citation type="journal article" date="2020" name="BMC Genomics">
        <title>Correction to: Identification and distribution of gene clusters required for synthesis of sphingolipid metabolism inhibitors in diverse species of the filamentous fungus Fusarium.</title>
        <authorList>
            <person name="Kim H.S."/>
            <person name="Lohmar J.M."/>
            <person name="Busman M."/>
            <person name="Brown D.W."/>
            <person name="Naumann T.A."/>
            <person name="Divon H.H."/>
            <person name="Lysoe E."/>
            <person name="Uhlig S."/>
            <person name="Proctor R.H."/>
        </authorList>
    </citation>
    <scope>NUCLEOTIDE SEQUENCE</scope>
    <source>
        <strain evidence="3">NRRL 20472</strain>
    </source>
</reference>
<dbReference type="Proteomes" id="UP000622797">
    <property type="component" value="Unassembled WGS sequence"/>
</dbReference>
<evidence type="ECO:0000313" key="3">
    <source>
        <dbReference type="EMBL" id="KAF4971210.1"/>
    </source>
</evidence>
<sequence length="469" mass="52203">MSASSAKLEFVSISHPDEIKSRRNKRKVHQHVMKPIGLSRRKKTPNRNTRSGPSASTTSAAHHDGVPVLDQHADVFQKPSMQALIPAADTILYYGTDTRAKRMEAFLLRPNSSLCGKVREICFAIGLINDAAFHLALAESSLYEYGQVEYLHPGSENSMALKHYNLCLQFTNRKIQAVGNQMCDGVLITVIGLASYDMSIGKLERYSTHLAGLETLVRSRGGVEKLQSSYLVMSLIWSDVIGCLSLDRPSRFTPPSYLWKPLEPLTIKISPMLSEITYTLINRLPQLSETCSVLESLASVAKASQHGQDPNYNYCLTIVHSSYFLLLMPRAESLDAPEMISGEAIIIHEAIRLAALRFLVTAAEYTHHTTGASHSRKPQLSDLLEKYGHSWIGFAELQLWILLVAAVTEEGQNMAWLTGQISLMLEELSLNWSGVRHVLSQIAWVDDAFEAQLGQIEEAVHHYNCSKEA</sequence>
<dbReference type="PANTHER" id="PTHR37540:SF5">
    <property type="entry name" value="TRANSCRIPTION FACTOR DOMAIN-CONTAINING PROTEIN"/>
    <property type="match status" value="1"/>
</dbReference>
<dbReference type="OrthoDB" id="3469225at2759"/>
<keyword evidence="1" id="KW-0539">Nucleus</keyword>
<name>A0A8H4XEA8_9HYPO</name>
<gene>
    <name evidence="3" type="ORF">FSARC_1932</name>
</gene>
<dbReference type="Pfam" id="PF11951">
    <property type="entry name" value="Fungal_trans_2"/>
    <property type="match status" value="1"/>
</dbReference>
<evidence type="ECO:0008006" key="5">
    <source>
        <dbReference type="Google" id="ProtNLM"/>
    </source>
</evidence>
<evidence type="ECO:0000256" key="1">
    <source>
        <dbReference type="ARBA" id="ARBA00023242"/>
    </source>
</evidence>
<protein>
    <recommendedName>
        <fullName evidence="5">Tachykinin family protein</fullName>
    </recommendedName>
</protein>
<feature type="compositionally biased region" description="Basic residues" evidence="2">
    <location>
        <begin position="22"/>
        <end position="32"/>
    </location>
</feature>
<evidence type="ECO:0000256" key="2">
    <source>
        <dbReference type="SAM" id="MobiDB-lite"/>
    </source>
</evidence>